<keyword evidence="3" id="KW-1185">Reference proteome</keyword>
<dbReference type="InterPro" id="IPR011047">
    <property type="entry name" value="Quinoprotein_ADH-like_sf"/>
</dbReference>
<comment type="caution">
    <text evidence="2">The sequence shown here is derived from an EMBL/GenBank/DDBJ whole genome shotgun (WGS) entry which is preliminary data.</text>
</comment>
<feature type="chain" id="PRO_5045056958" evidence="1">
    <location>
        <begin position="27"/>
        <end position="356"/>
    </location>
</feature>
<keyword evidence="1" id="KW-0732">Signal</keyword>
<gene>
    <name evidence="2" type="ORF">RYS15_02570</name>
</gene>
<dbReference type="EMBL" id="JAWIIJ010000002">
    <property type="protein sequence ID" value="MDV2077543.1"/>
    <property type="molecule type" value="Genomic_DNA"/>
</dbReference>
<proteinExistence type="predicted"/>
<organism evidence="2 3">
    <name type="scientific">Marinobacter xestospongiae</name>
    <dbReference type="NCBI Taxonomy" id="994319"/>
    <lineage>
        <taxon>Bacteria</taxon>
        <taxon>Pseudomonadati</taxon>
        <taxon>Pseudomonadota</taxon>
        <taxon>Gammaproteobacteria</taxon>
        <taxon>Pseudomonadales</taxon>
        <taxon>Marinobacteraceae</taxon>
        <taxon>Marinobacter</taxon>
    </lineage>
</organism>
<accession>A0ABU3VTE4</accession>
<feature type="signal peptide" evidence="1">
    <location>
        <begin position="1"/>
        <end position="26"/>
    </location>
</feature>
<dbReference type="PROSITE" id="PS51257">
    <property type="entry name" value="PROKAR_LIPOPROTEIN"/>
    <property type="match status" value="1"/>
</dbReference>
<evidence type="ECO:0000313" key="2">
    <source>
        <dbReference type="EMBL" id="MDV2077543.1"/>
    </source>
</evidence>
<reference evidence="2 3" key="1">
    <citation type="submission" date="2023-10" db="EMBL/GenBank/DDBJ databases">
        <title>Characteristics and mechanism of a salt-tolerant marine origin heterotrophic nitrifying- aerobic denitrifying bacteria Marinobacter xestospongiae HN1.</title>
        <authorList>
            <person name="Qi R."/>
        </authorList>
    </citation>
    <scope>NUCLEOTIDE SEQUENCE [LARGE SCALE GENOMIC DNA]</scope>
    <source>
        <strain evidence="2 3">HN1</strain>
    </source>
</reference>
<evidence type="ECO:0000256" key="1">
    <source>
        <dbReference type="SAM" id="SignalP"/>
    </source>
</evidence>
<name>A0ABU3VTE4_9GAMM</name>
<dbReference type="SUPFAM" id="SSF50998">
    <property type="entry name" value="Quinoprotein alcohol dehydrogenase-like"/>
    <property type="match status" value="1"/>
</dbReference>
<dbReference type="InterPro" id="IPR015943">
    <property type="entry name" value="WD40/YVTN_repeat-like_dom_sf"/>
</dbReference>
<sequence length="356" mass="39880">MAMSQSKNKFWMVLVILFLAASGCKSVPTKDLAYSVLFHEKTSDAPTRNLGFNHDGNRLLSAPGYDAVSLLRSESGEVVNRHEFEDVIAGLEFLDTGEVFIAKSGGAIELWDAEISHLIKSHEFEIYKRLATIRKDGRWGFFGNRLFSWGDSINLEIDIPIVNERRLFFFDSEYAVAVGAQDSRIVTIDLATMSQSEWMAPERLVTGGPRLLSKTLIMITEDDHIYALDIKNQEVIYDISFFFSSPKLIVVPSHGDWFAVMYDSKAVFYDAETGNKQFSLPLDFPWSGVTSSNRGKLFIGSELGSLYVVDVATQSIAVAKLFDQSAIGPMTWHEETNRLAIGTRKGETMVIELETK</sequence>
<dbReference type="Gene3D" id="2.130.10.10">
    <property type="entry name" value="YVTN repeat-like/Quinoprotein amine dehydrogenase"/>
    <property type="match status" value="1"/>
</dbReference>
<evidence type="ECO:0000313" key="3">
    <source>
        <dbReference type="Proteomes" id="UP001269819"/>
    </source>
</evidence>
<dbReference type="RefSeq" id="WP_316972481.1">
    <property type="nucleotide sequence ID" value="NZ_JAWIIJ010000002.1"/>
</dbReference>
<dbReference type="Proteomes" id="UP001269819">
    <property type="component" value="Unassembled WGS sequence"/>
</dbReference>
<protein>
    <submittedName>
        <fullName evidence="2">Uncharacterized protein</fullName>
    </submittedName>
</protein>